<feature type="domain" description="Replication-associated protein ORF2/G2P" evidence="2">
    <location>
        <begin position="64"/>
        <end position="184"/>
    </location>
</feature>
<organism evidence="3">
    <name type="scientific">uncultured virus</name>
    <dbReference type="NCBI Taxonomy" id="340016"/>
    <lineage>
        <taxon>Viruses</taxon>
        <taxon>environmental samples</taxon>
    </lineage>
</organism>
<name>A0A1D8MK73_9VIRU</name>
<evidence type="ECO:0000256" key="1">
    <source>
        <dbReference type="SAM" id="MobiDB-lite"/>
    </source>
</evidence>
<dbReference type="InterPro" id="IPR056906">
    <property type="entry name" value="ORF2/G2P_dom"/>
</dbReference>
<dbReference type="EMBL" id="KX259456">
    <property type="protein sequence ID" value="AOV86336.1"/>
    <property type="molecule type" value="Genomic_DNA"/>
</dbReference>
<accession>A0A1D8MK73</accession>
<feature type="region of interest" description="Disordered" evidence="1">
    <location>
        <begin position="272"/>
        <end position="292"/>
    </location>
</feature>
<feature type="compositionally biased region" description="Polar residues" evidence="1">
    <location>
        <begin position="276"/>
        <end position="287"/>
    </location>
</feature>
<proteinExistence type="predicted"/>
<dbReference type="Pfam" id="PF23343">
    <property type="entry name" value="REP_ORF2-G2P"/>
    <property type="match status" value="1"/>
</dbReference>
<protein>
    <submittedName>
        <fullName evidence="3">Putative replication protein VP4</fullName>
    </submittedName>
</protein>
<evidence type="ECO:0000259" key="2">
    <source>
        <dbReference type="Pfam" id="PF23343"/>
    </source>
</evidence>
<evidence type="ECO:0000313" key="3">
    <source>
        <dbReference type="EMBL" id="AOV86336.1"/>
    </source>
</evidence>
<reference evidence="3" key="1">
    <citation type="submission" date="2016-05" db="EMBL/GenBank/DDBJ databases">
        <title>Viral Hybridization Blurs Taxonomic Lines in a Wastewater Treatment Plant.</title>
        <authorList>
            <person name="Pearson V.M.M."/>
            <person name="Caudle S.B."/>
            <person name="Rokyta D.R."/>
        </authorList>
    </citation>
    <scope>NUCLEOTIDE SEQUENCE</scope>
    <source>
        <strain evidence="3">Wastewater_Microviridae_FL2</strain>
    </source>
</reference>
<sequence length="316" mass="37315">MRCRKPRTVGFQPDGKTIAWTQETYSKEYPTFQLPCGKCLACRLEYGRQWAVRAVHESKIHDQNCFITLTYNDESLESDKLIYEHFQSFMQKLRDSLRADLDGRAPEIGYLAVGEYGEKRKRPHFHACLFGYRPIDSTYKYTSDRGDRVFESKFLTETWGKGIVEFGDVSFQSASYVARYATKKLVHGKDQDHEYQPIFKTSRKYAIGKRWLEKFWPDVFNHGHVILKQSDGTSVKCGIPRYYEKWLREHHIDQYVRYLSEVKYPKMDQASEKSLNESLTHRNNNGDNPLALSRNEIEHRVLKQKINNQLEKFRKL</sequence>